<organism evidence="1 2">
    <name type="scientific">Desulfamplus magnetovallimortis</name>
    <dbReference type="NCBI Taxonomy" id="1246637"/>
    <lineage>
        <taxon>Bacteria</taxon>
        <taxon>Pseudomonadati</taxon>
        <taxon>Thermodesulfobacteriota</taxon>
        <taxon>Desulfobacteria</taxon>
        <taxon>Desulfobacterales</taxon>
        <taxon>Desulfobacteraceae</taxon>
        <taxon>Desulfamplus</taxon>
    </lineage>
</organism>
<proteinExistence type="predicted"/>
<keyword evidence="2" id="KW-1185">Reference proteome</keyword>
<gene>
    <name evidence="1" type="ORF">MTBBW1_1340010</name>
</gene>
<accession>A0A1W1H7I8</accession>
<dbReference type="Proteomes" id="UP000191931">
    <property type="component" value="Unassembled WGS sequence"/>
</dbReference>
<protein>
    <submittedName>
        <fullName evidence="1">Uncharacterized protein</fullName>
    </submittedName>
</protein>
<name>A0A1W1H7I8_9BACT</name>
<sequence length="57" mass="6373">MLLPRAMGRESQSPLIGAVFLTKMSSFNREDIDCWSQSPLIGAVFLTRNSSRSAGWR</sequence>
<reference evidence="1 2" key="1">
    <citation type="submission" date="2017-03" db="EMBL/GenBank/DDBJ databases">
        <authorList>
            <person name="Afonso C.L."/>
            <person name="Miller P.J."/>
            <person name="Scott M.A."/>
            <person name="Spackman E."/>
            <person name="Goraichik I."/>
            <person name="Dimitrov K.M."/>
            <person name="Suarez D.L."/>
            <person name="Swayne D.E."/>
        </authorList>
    </citation>
    <scope>NUCLEOTIDE SEQUENCE [LARGE SCALE GENOMIC DNA]</scope>
    <source>
        <strain evidence="1">PRJEB14757</strain>
    </source>
</reference>
<dbReference type="AlphaFoldDB" id="A0A1W1H7I8"/>
<dbReference type="EMBL" id="FWEV01000040">
    <property type="protein sequence ID" value="SLM28437.1"/>
    <property type="molecule type" value="Genomic_DNA"/>
</dbReference>
<evidence type="ECO:0000313" key="1">
    <source>
        <dbReference type="EMBL" id="SLM28437.1"/>
    </source>
</evidence>
<evidence type="ECO:0000313" key="2">
    <source>
        <dbReference type="Proteomes" id="UP000191931"/>
    </source>
</evidence>